<comment type="caution">
    <text evidence="1">The sequence shown here is derived from an EMBL/GenBank/DDBJ whole genome shotgun (WGS) entry which is preliminary data.</text>
</comment>
<dbReference type="EMBL" id="DSCQ01000101">
    <property type="protein sequence ID" value="HET21938.1"/>
    <property type="molecule type" value="Genomic_DNA"/>
</dbReference>
<gene>
    <name evidence="1" type="ORF">ENN70_07770</name>
</gene>
<reference evidence="1" key="1">
    <citation type="journal article" date="2020" name="mSystems">
        <title>Genome- and Community-Level Interaction Insights into Carbon Utilization and Element Cycling Functions of Hydrothermarchaeota in Hydrothermal Sediment.</title>
        <authorList>
            <person name="Zhou Z."/>
            <person name="Liu Y."/>
            <person name="Xu W."/>
            <person name="Pan J."/>
            <person name="Luo Z.H."/>
            <person name="Li M."/>
        </authorList>
    </citation>
    <scope>NUCLEOTIDE SEQUENCE [LARGE SCALE GENOMIC DNA]</scope>
    <source>
        <strain evidence="1">SpSt-12</strain>
    </source>
</reference>
<organism evidence="1">
    <name type="scientific">Archaeoglobus fulgidus</name>
    <dbReference type="NCBI Taxonomy" id="2234"/>
    <lineage>
        <taxon>Archaea</taxon>
        <taxon>Methanobacteriati</taxon>
        <taxon>Methanobacteriota</taxon>
        <taxon>Archaeoglobi</taxon>
        <taxon>Archaeoglobales</taxon>
        <taxon>Archaeoglobaceae</taxon>
        <taxon>Archaeoglobus</taxon>
    </lineage>
</organism>
<dbReference type="AlphaFoldDB" id="A0A7C2NNL8"/>
<protein>
    <submittedName>
        <fullName evidence="1">Uncharacterized protein</fullName>
    </submittedName>
</protein>
<accession>A0A7C2NNL8</accession>
<name>A0A7C2NNL8_ARCFL</name>
<proteinExistence type="predicted"/>
<evidence type="ECO:0000313" key="1">
    <source>
        <dbReference type="EMBL" id="HET21938.1"/>
    </source>
</evidence>
<sequence>MITATVIAVGNSKVAFLGDQIVKANGEDITFYATSEAFYNGTPYSETMYFVRIVDPVYDYWNGSIIVNSTAFKIEFPLGYEKFVKLYSDGAFSSSSPALQLSVLK</sequence>